<name>A0ABQ9IFK2_9NEOP</name>
<accession>A0ABQ9IFK2</accession>
<reference evidence="1 2" key="1">
    <citation type="submission" date="2023-02" db="EMBL/GenBank/DDBJ databases">
        <title>LHISI_Scaffold_Assembly.</title>
        <authorList>
            <person name="Stuart O.P."/>
            <person name="Cleave R."/>
            <person name="Magrath M.J.L."/>
            <person name="Mikheyev A.S."/>
        </authorList>
    </citation>
    <scope>NUCLEOTIDE SEQUENCE [LARGE SCALE GENOMIC DNA]</scope>
    <source>
        <strain evidence="1">Daus_M_001</strain>
        <tissue evidence="1">Leg muscle</tissue>
    </source>
</reference>
<protein>
    <submittedName>
        <fullName evidence="1">Uncharacterized protein</fullName>
    </submittedName>
</protein>
<gene>
    <name evidence="1" type="ORF">PR048_000768</name>
</gene>
<dbReference type="Proteomes" id="UP001159363">
    <property type="component" value="Chromosome 1"/>
</dbReference>
<evidence type="ECO:0000313" key="2">
    <source>
        <dbReference type="Proteomes" id="UP001159363"/>
    </source>
</evidence>
<evidence type="ECO:0000313" key="1">
    <source>
        <dbReference type="EMBL" id="KAJ8895436.1"/>
    </source>
</evidence>
<proteinExistence type="predicted"/>
<keyword evidence="2" id="KW-1185">Reference proteome</keyword>
<sequence>MLWTQWLHRHFEVQTSAYCTATPQTNRYHNSLLWLKKYMYISEPSSDEGKQGEHVAAPECEGGGKREIPVKTRWTTASPCTIPTYENTGNNPVTNRAQFVKLFAAFSKLLANDTKELCNRHRMLVCIVMYTEPVNSLELTLPGSCAPFSCKAVSLTRLFSHSTENSQSHSTYNIGRKKVIIYIARKILLVNKQLLPDTLITLLVGRLTRKLLSLTLRDKRLLPDTTVKLLAEWLGQIHAGRAGHAETPGLARTSPVVITGREGLATLAGHIGEVAGGVAGEGSTQAMQVNQAWSALLQLLVLTTHGEAVHVYRDGDDYLGAAGSTLPGATLPGTTASCPGRREARLHPLPLGPSVLEPYLHLQSVKTGMPLKIWEPNRQPSGLLQQTKFGAVFLEATHSDARSKKTFPFPTPYHINNCFAQLSVEAAEVSLENTPVDGNGANVPQMQKNLGVTPLGIEPGSPGANHNALRQYTHVEGREEWTGQRGRPSGQSAIVKERGQLLDQVRRRLISGRRGQSGDRCHRRSFEAARALVSHPGELGSLDDALGLWVLSGIFPPPSLNSGAVPVPYSWCSAGMKGLEKWEEVLEKTHRPAASSDTISTYEYPGVTQLGLSLKDPP</sequence>
<organism evidence="1 2">
    <name type="scientific">Dryococelus australis</name>
    <dbReference type="NCBI Taxonomy" id="614101"/>
    <lineage>
        <taxon>Eukaryota</taxon>
        <taxon>Metazoa</taxon>
        <taxon>Ecdysozoa</taxon>
        <taxon>Arthropoda</taxon>
        <taxon>Hexapoda</taxon>
        <taxon>Insecta</taxon>
        <taxon>Pterygota</taxon>
        <taxon>Neoptera</taxon>
        <taxon>Polyneoptera</taxon>
        <taxon>Phasmatodea</taxon>
        <taxon>Verophasmatodea</taxon>
        <taxon>Anareolatae</taxon>
        <taxon>Phasmatidae</taxon>
        <taxon>Eurycanthinae</taxon>
        <taxon>Dryococelus</taxon>
    </lineage>
</organism>
<dbReference type="EMBL" id="JARBHB010000001">
    <property type="protein sequence ID" value="KAJ8895436.1"/>
    <property type="molecule type" value="Genomic_DNA"/>
</dbReference>
<comment type="caution">
    <text evidence="1">The sequence shown here is derived from an EMBL/GenBank/DDBJ whole genome shotgun (WGS) entry which is preliminary data.</text>
</comment>